<keyword evidence="3" id="KW-1003">Cell membrane</keyword>
<dbReference type="Pfam" id="PF04069">
    <property type="entry name" value="OpuAC"/>
    <property type="match status" value="1"/>
</dbReference>
<dbReference type="InterPro" id="IPR007210">
    <property type="entry name" value="ABC_Gly_betaine_transp_sub-bd"/>
</dbReference>
<dbReference type="GO" id="GO:0031460">
    <property type="term" value="P:glycine betaine transport"/>
    <property type="evidence" value="ECO:0007669"/>
    <property type="project" value="TreeGrafter"/>
</dbReference>
<feature type="chain" id="PRO_5039727907" evidence="5">
    <location>
        <begin position="25"/>
        <end position="312"/>
    </location>
</feature>
<protein>
    <submittedName>
        <fullName evidence="7">Glycine betaine/proline transport system substrate-binding protein</fullName>
    </submittedName>
</protein>
<gene>
    <name evidence="7" type="ORF">SAMN06265360_107141</name>
</gene>
<organism evidence="7 8">
    <name type="scientific">Haloechinothrix alba</name>
    <dbReference type="NCBI Taxonomy" id="664784"/>
    <lineage>
        <taxon>Bacteria</taxon>
        <taxon>Bacillati</taxon>
        <taxon>Actinomycetota</taxon>
        <taxon>Actinomycetes</taxon>
        <taxon>Pseudonocardiales</taxon>
        <taxon>Pseudonocardiaceae</taxon>
        <taxon>Haloechinothrix</taxon>
    </lineage>
</organism>
<dbReference type="Gene3D" id="3.40.190.100">
    <property type="entry name" value="Glycine betaine-binding periplasmic protein, domain 2"/>
    <property type="match status" value="1"/>
</dbReference>
<evidence type="ECO:0000256" key="4">
    <source>
        <dbReference type="ARBA" id="ARBA00023136"/>
    </source>
</evidence>
<dbReference type="GO" id="GO:0043190">
    <property type="term" value="C:ATP-binding cassette (ABC) transporter complex"/>
    <property type="evidence" value="ECO:0007669"/>
    <property type="project" value="InterPro"/>
</dbReference>
<comment type="subcellular location">
    <subcellularLocation>
        <location evidence="1">Cell membrane</location>
    </subcellularLocation>
</comment>
<sequence length="312" mass="34141">MRTGFRKRSMGLIAGFAASALVLAACGEDGDTGAEEGNGDGNGAAEEQDITIGVFSGWEEGIASSYLWGHILEEEGFNVTYETADPGPIYQAVSQGQYDFSTDAWLPATHEDYWADLGDDMEDLGTWYDDAPLTIAVNEDAPIDSLTELADNADAFDNKIVGIEPGAGLTRITKEEVIPTYGLEDMEFAESSTPAMLAELESAVDSGENVVVTLWRPHWAYEAFPIRDLEDPENALGDPEEIHAFGRTGFSEDFPQVAEWLGNFKMTGEQLHSLEEIMFNQNDGEQNEESVEQWLEDNPDFVENLKAGELSG</sequence>
<keyword evidence="8" id="KW-1185">Reference proteome</keyword>
<dbReference type="EMBL" id="FZNW01000007">
    <property type="protein sequence ID" value="SNR49235.1"/>
    <property type="molecule type" value="Genomic_DNA"/>
</dbReference>
<dbReference type="OrthoDB" id="9787902at2"/>
<feature type="signal peptide" evidence="5">
    <location>
        <begin position="1"/>
        <end position="24"/>
    </location>
</feature>
<evidence type="ECO:0000256" key="3">
    <source>
        <dbReference type="ARBA" id="ARBA00022475"/>
    </source>
</evidence>
<keyword evidence="2" id="KW-0813">Transport</keyword>
<name>A0A238WRR9_9PSEU</name>
<evidence type="ECO:0000313" key="7">
    <source>
        <dbReference type="EMBL" id="SNR49235.1"/>
    </source>
</evidence>
<evidence type="ECO:0000313" key="8">
    <source>
        <dbReference type="Proteomes" id="UP000198348"/>
    </source>
</evidence>
<dbReference type="RefSeq" id="WP_089300965.1">
    <property type="nucleotide sequence ID" value="NZ_FZNW01000007.1"/>
</dbReference>
<feature type="domain" description="ABC-type glycine betaine transport system substrate-binding" evidence="6">
    <location>
        <begin position="49"/>
        <end position="296"/>
    </location>
</feature>
<keyword evidence="4" id="KW-0472">Membrane</keyword>
<dbReference type="AlphaFoldDB" id="A0A238WRR9"/>
<dbReference type="GO" id="GO:0005275">
    <property type="term" value="F:amine transmembrane transporter activity"/>
    <property type="evidence" value="ECO:0007669"/>
    <property type="project" value="TreeGrafter"/>
</dbReference>
<dbReference type="SUPFAM" id="SSF53850">
    <property type="entry name" value="Periplasmic binding protein-like II"/>
    <property type="match status" value="1"/>
</dbReference>
<evidence type="ECO:0000256" key="2">
    <source>
        <dbReference type="ARBA" id="ARBA00022448"/>
    </source>
</evidence>
<evidence type="ECO:0000256" key="1">
    <source>
        <dbReference type="ARBA" id="ARBA00004236"/>
    </source>
</evidence>
<evidence type="ECO:0000256" key="5">
    <source>
        <dbReference type="SAM" id="SignalP"/>
    </source>
</evidence>
<dbReference type="CDD" id="cd13639">
    <property type="entry name" value="PBP2_OpuAC_like"/>
    <property type="match status" value="1"/>
</dbReference>
<dbReference type="Gene3D" id="3.10.105.10">
    <property type="entry name" value="Dipeptide-binding Protein, Domain 3"/>
    <property type="match status" value="2"/>
</dbReference>
<dbReference type="GO" id="GO:0015871">
    <property type="term" value="P:choline transport"/>
    <property type="evidence" value="ECO:0007669"/>
    <property type="project" value="TreeGrafter"/>
</dbReference>
<dbReference type="PROSITE" id="PS51257">
    <property type="entry name" value="PROKAR_LIPOPROTEIN"/>
    <property type="match status" value="1"/>
</dbReference>
<proteinExistence type="predicted"/>
<evidence type="ECO:0000259" key="6">
    <source>
        <dbReference type="Pfam" id="PF04069"/>
    </source>
</evidence>
<dbReference type="Proteomes" id="UP000198348">
    <property type="component" value="Unassembled WGS sequence"/>
</dbReference>
<keyword evidence="5" id="KW-0732">Signal</keyword>
<dbReference type="PANTHER" id="PTHR47737:SF1">
    <property type="entry name" value="GLYCINE BETAINE_PROLINE BETAINE TRANSPORT SYSTEM PERMEASE PROTEIN PROW"/>
    <property type="match status" value="1"/>
</dbReference>
<dbReference type="GO" id="GO:0015226">
    <property type="term" value="F:carnitine transmembrane transporter activity"/>
    <property type="evidence" value="ECO:0007669"/>
    <property type="project" value="TreeGrafter"/>
</dbReference>
<reference evidence="7 8" key="1">
    <citation type="submission" date="2017-06" db="EMBL/GenBank/DDBJ databases">
        <authorList>
            <person name="Kim H.J."/>
            <person name="Triplett B.A."/>
        </authorList>
    </citation>
    <scope>NUCLEOTIDE SEQUENCE [LARGE SCALE GENOMIC DNA]</scope>
    <source>
        <strain evidence="7 8">DSM 45207</strain>
    </source>
</reference>
<accession>A0A238WRR9</accession>
<dbReference type="PANTHER" id="PTHR47737">
    <property type="entry name" value="GLYCINE BETAINE/PROLINE BETAINE TRANSPORT SYSTEM PERMEASE PROTEIN PROW"/>
    <property type="match status" value="1"/>
</dbReference>